<evidence type="ECO:0000313" key="3">
    <source>
        <dbReference type="Proteomes" id="UP001300496"/>
    </source>
</evidence>
<sequence>MVCVVAFLVVLVLSAVSAKYRALLGRAWGCVWRKITFRPCDTTFREDVKSSLLAPLAIRHPRWVKPASVAIEIVAWLMVLSLIVSLYLLGRSGLNLFVYGTCDKQDTQACALAAESCSIDGGTPTFGDSLARGDVLGAFGNEFSSLGETITAVPSRMKTWDAADFAPENATFLGGYRPGLPVAVEVLDPGCRFCAELFRNMAESGFAETHNVTYLAYPISSSLGSKFPNSPLVASYLAAVQSYEADLGHLTGPTGDWAILEQLFTGEAPDGTSWQEWMNDADPDAARVQLQAWLAEAGYDAAAIAAIDALAGSDAVADVLAHTRTVVESDIRTVAIPTLIAGGGLHTGLVGVDTLSRLP</sequence>
<keyword evidence="1" id="KW-0812">Transmembrane</keyword>
<protein>
    <recommendedName>
        <fullName evidence="4">Protein-disulfide isomerase</fullName>
    </recommendedName>
</protein>
<organism evidence="2 3">
    <name type="scientific">Microbacterium memoriense</name>
    <dbReference type="NCBI Taxonomy" id="2978350"/>
    <lineage>
        <taxon>Bacteria</taxon>
        <taxon>Bacillati</taxon>
        <taxon>Actinomycetota</taxon>
        <taxon>Actinomycetes</taxon>
        <taxon>Micrococcales</taxon>
        <taxon>Microbacteriaceae</taxon>
        <taxon>Microbacterium</taxon>
    </lineage>
</organism>
<keyword evidence="1" id="KW-0472">Membrane</keyword>
<dbReference type="Gene3D" id="3.40.30.10">
    <property type="entry name" value="Glutaredoxin"/>
    <property type="match status" value="1"/>
</dbReference>
<dbReference type="EMBL" id="JAODOR010000016">
    <property type="protein sequence ID" value="MCT9003179.1"/>
    <property type="molecule type" value="Genomic_DNA"/>
</dbReference>
<dbReference type="RefSeq" id="WP_261607711.1">
    <property type="nucleotide sequence ID" value="NZ_JAODOR010000016.1"/>
</dbReference>
<gene>
    <name evidence="2" type="ORF">N4R40_12495</name>
</gene>
<name>A0ABT2PI47_9MICO</name>
<keyword evidence="1" id="KW-1133">Transmembrane helix</keyword>
<feature type="transmembrane region" description="Helical" evidence="1">
    <location>
        <begin position="69"/>
        <end position="89"/>
    </location>
</feature>
<dbReference type="Proteomes" id="UP001300496">
    <property type="component" value="Unassembled WGS sequence"/>
</dbReference>
<evidence type="ECO:0000256" key="1">
    <source>
        <dbReference type="SAM" id="Phobius"/>
    </source>
</evidence>
<comment type="caution">
    <text evidence="2">The sequence shown here is derived from an EMBL/GenBank/DDBJ whole genome shotgun (WGS) entry which is preliminary data.</text>
</comment>
<proteinExistence type="predicted"/>
<keyword evidence="3" id="KW-1185">Reference proteome</keyword>
<accession>A0ABT2PI47</accession>
<evidence type="ECO:0008006" key="4">
    <source>
        <dbReference type="Google" id="ProtNLM"/>
    </source>
</evidence>
<evidence type="ECO:0000313" key="2">
    <source>
        <dbReference type="EMBL" id="MCT9003179.1"/>
    </source>
</evidence>
<reference evidence="2 3" key="1">
    <citation type="journal article" date="2024" name="Int. J. Syst. Evol. Microbiol.">
        <title>Microbacterium memoriense sp. nov., a member of the Actinomycetota from marine beach sediment of the north coast of Portugal.</title>
        <authorList>
            <person name="Santos J.D.N.D."/>
            <person name="Klimek D."/>
            <person name="Calusinska M."/>
            <person name="Lobo-da-Cunha A."/>
            <person name="Catita J."/>
            <person name="Goncalves H."/>
            <person name="Gonzalez I."/>
            <person name="Lage O.M."/>
        </authorList>
    </citation>
    <scope>NUCLEOTIDE SEQUENCE [LARGE SCALE GENOMIC DNA]</scope>
    <source>
        <strain evidence="2 3">PMIC_1C1B</strain>
    </source>
</reference>